<protein>
    <submittedName>
        <fullName evidence="1">Uncharacterized protein</fullName>
    </submittedName>
</protein>
<feature type="non-terminal residue" evidence="1">
    <location>
        <position position="1"/>
    </location>
</feature>
<evidence type="ECO:0000313" key="1">
    <source>
        <dbReference type="EMBL" id="CAF1533159.1"/>
    </source>
</evidence>
<dbReference type="EMBL" id="CAJNOU010008009">
    <property type="protein sequence ID" value="CAF1533159.1"/>
    <property type="molecule type" value="Genomic_DNA"/>
</dbReference>
<sequence length="134" mass="13977">STLSAPISYQINVACGDVCSLSSANVSSCSASCGATCDGQQVAGADTPISRRYNMGAGTTSFQFTYQTYSKEDRVKVWNGATNLLDSGCVGTGSPVTVTLNLTSSDKNIRVDVEPNCTGGLETSWYFTVACSNN</sequence>
<comment type="caution">
    <text evidence="1">The sequence shown here is derived from an EMBL/GenBank/DDBJ whole genome shotgun (WGS) entry which is preliminary data.</text>
</comment>
<proteinExistence type="predicted"/>
<dbReference type="AlphaFoldDB" id="A0A815VJL1"/>
<dbReference type="Proteomes" id="UP000663889">
    <property type="component" value="Unassembled WGS sequence"/>
</dbReference>
<organism evidence="1 2">
    <name type="scientific">Rotaria sordida</name>
    <dbReference type="NCBI Taxonomy" id="392033"/>
    <lineage>
        <taxon>Eukaryota</taxon>
        <taxon>Metazoa</taxon>
        <taxon>Spiralia</taxon>
        <taxon>Gnathifera</taxon>
        <taxon>Rotifera</taxon>
        <taxon>Eurotatoria</taxon>
        <taxon>Bdelloidea</taxon>
        <taxon>Philodinida</taxon>
        <taxon>Philodinidae</taxon>
        <taxon>Rotaria</taxon>
    </lineage>
</organism>
<gene>
    <name evidence="1" type="ORF">SEV965_LOCUS37647</name>
</gene>
<evidence type="ECO:0000313" key="2">
    <source>
        <dbReference type="Proteomes" id="UP000663889"/>
    </source>
</evidence>
<reference evidence="1" key="1">
    <citation type="submission" date="2021-02" db="EMBL/GenBank/DDBJ databases">
        <authorList>
            <person name="Nowell W R."/>
        </authorList>
    </citation>
    <scope>NUCLEOTIDE SEQUENCE</scope>
</reference>
<accession>A0A815VJL1</accession>
<name>A0A815VJL1_9BILA</name>